<sequence>IRPPPELPAPVASVVPLAVARLEKPGGRTMRSRVPRSTPLRPVHRQYGRRRSDGDAHRLSQAPALGRPSATILRVYR</sequence>
<evidence type="ECO:0000256" key="1">
    <source>
        <dbReference type="SAM" id="MobiDB-lite"/>
    </source>
</evidence>
<proteinExistence type="predicted"/>
<gene>
    <name evidence="2" type="ORF">EXIGLDRAFT_724868</name>
</gene>
<reference evidence="2 3" key="1">
    <citation type="journal article" date="2016" name="Mol. Biol. Evol.">
        <title>Comparative Genomics of Early-Diverging Mushroom-Forming Fungi Provides Insights into the Origins of Lignocellulose Decay Capabilities.</title>
        <authorList>
            <person name="Nagy L.G."/>
            <person name="Riley R."/>
            <person name="Tritt A."/>
            <person name="Adam C."/>
            <person name="Daum C."/>
            <person name="Floudas D."/>
            <person name="Sun H."/>
            <person name="Yadav J.S."/>
            <person name="Pangilinan J."/>
            <person name="Larsson K.H."/>
            <person name="Matsuura K."/>
            <person name="Barry K."/>
            <person name="Labutti K."/>
            <person name="Kuo R."/>
            <person name="Ohm R.A."/>
            <person name="Bhattacharya S.S."/>
            <person name="Shirouzu T."/>
            <person name="Yoshinaga Y."/>
            <person name="Martin F.M."/>
            <person name="Grigoriev I.V."/>
            <person name="Hibbett D.S."/>
        </authorList>
    </citation>
    <scope>NUCLEOTIDE SEQUENCE [LARGE SCALE GENOMIC DNA]</scope>
    <source>
        <strain evidence="2 3">HHB12029</strain>
    </source>
</reference>
<feature type="non-terminal residue" evidence="2">
    <location>
        <position position="1"/>
    </location>
</feature>
<evidence type="ECO:0000313" key="3">
    <source>
        <dbReference type="Proteomes" id="UP000077266"/>
    </source>
</evidence>
<dbReference type="AlphaFoldDB" id="A0A165E8L4"/>
<evidence type="ECO:0000313" key="2">
    <source>
        <dbReference type="EMBL" id="KZV86323.1"/>
    </source>
</evidence>
<accession>A0A165E8L4</accession>
<name>A0A165E8L4_EXIGL</name>
<dbReference type="Proteomes" id="UP000077266">
    <property type="component" value="Unassembled WGS sequence"/>
</dbReference>
<organism evidence="2 3">
    <name type="scientific">Exidia glandulosa HHB12029</name>
    <dbReference type="NCBI Taxonomy" id="1314781"/>
    <lineage>
        <taxon>Eukaryota</taxon>
        <taxon>Fungi</taxon>
        <taxon>Dikarya</taxon>
        <taxon>Basidiomycota</taxon>
        <taxon>Agaricomycotina</taxon>
        <taxon>Agaricomycetes</taxon>
        <taxon>Auriculariales</taxon>
        <taxon>Exidiaceae</taxon>
        <taxon>Exidia</taxon>
    </lineage>
</organism>
<feature type="region of interest" description="Disordered" evidence="1">
    <location>
        <begin position="24"/>
        <end position="77"/>
    </location>
</feature>
<keyword evidence="3" id="KW-1185">Reference proteome</keyword>
<dbReference type="InParanoid" id="A0A165E8L4"/>
<feature type="non-terminal residue" evidence="2">
    <location>
        <position position="77"/>
    </location>
</feature>
<dbReference type="EMBL" id="KV426159">
    <property type="protein sequence ID" value="KZV86323.1"/>
    <property type="molecule type" value="Genomic_DNA"/>
</dbReference>
<protein>
    <submittedName>
        <fullName evidence="2">Uncharacterized protein</fullName>
    </submittedName>
</protein>